<dbReference type="GO" id="GO:0005975">
    <property type="term" value="P:carbohydrate metabolic process"/>
    <property type="evidence" value="ECO:0007669"/>
    <property type="project" value="InterPro"/>
</dbReference>
<evidence type="ECO:0000256" key="1">
    <source>
        <dbReference type="ARBA" id="ARBA00022669"/>
    </source>
</evidence>
<reference evidence="7" key="1">
    <citation type="submission" date="2020-10" db="EMBL/GenBank/DDBJ databases">
        <authorList>
            <person name="Kusch S."/>
        </authorList>
    </citation>
    <scope>NUCLEOTIDE SEQUENCE</scope>
    <source>
        <strain evidence="7">SwB9</strain>
    </source>
</reference>
<dbReference type="InterPro" id="IPR001223">
    <property type="entry name" value="Glyco_hydro18_cat"/>
</dbReference>
<feature type="domain" description="GH18" evidence="6">
    <location>
        <begin position="115"/>
        <end position="223"/>
    </location>
</feature>
<evidence type="ECO:0000313" key="8">
    <source>
        <dbReference type="Proteomes" id="UP000624404"/>
    </source>
</evidence>
<dbReference type="GO" id="GO:0008061">
    <property type="term" value="F:chitin binding"/>
    <property type="evidence" value="ECO:0007669"/>
    <property type="project" value="UniProtKB-UniRule"/>
</dbReference>
<keyword evidence="8" id="KW-1185">Reference proteome</keyword>
<dbReference type="CDD" id="cd00035">
    <property type="entry name" value="ChtBD1"/>
    <property type="match status" value="1"/>
</dbReference>
<dbReference type="SUPFAM" id="SSF51445">
    <property type="entry name" value="(Trans)glycosidases"/>
    <property type="match status" value="1"/>
</dbReference>
<dbReference type="Pfam" id="PF00704">
    <property type="entry name" value="Glyco_hydro_18"/>
    <property type="match status" value="1"/>
</dbReference>
<dbReference type="Pfam" id="PF00187">
    <property type="entry name" value="Chitin_bind_1"/>
    <property type="match status" value="1"/>
</dbReference>
<evidence type="ECO:0000313" key="7">
    <source>
        <dbReference type="EMBL" id="CAD6440131.1"/>
    </source>
</evidence>
<protein>
    <submittedName>
        <fullName evidence="7">60dafdfa-79c0-4a7e-a41f-828bff1d693c</fullName>
    </submittedName>
</protein>
<dbReference type="PANTHER" id="PTHR47849">
    <property type="entry name" value="CHITIN-BINDING LECTIN 1"/>
    <property type="match status" value="1"/>
</dbReference>
<dbReference type="PROSITE" id="PS00026">
    <property type="entry name" value="CHIT_BIND_I_1"/>
    <property type="match status" value="1"/>
</dbReference>
<evidence type="ECO:0000256" key="2">
    <source>
        <dbReference type="ARBA" id="ARBA00023157"/>
    </source>
</evidence>
<keyword evidence="4" id="KW-0732">Signal</keyword>
<sequence>MKAITALVGLSWLRWALADDIYCDANVPCAIGCCGVKSNVCGLGPNYCSVENCINSCDAKAECDPGGWASEYVNRTTCPPNVCCSEYGFCGTGDSFCETKTPTIPSCDVDSQSITRVIGYYASGGATRACDAMLPQSFPQGIYSHIYFAFGSINPDTFEVIPGADGDEALYTKLAALQTRDATQKFWLSIGGWTSRTVTRPQRRPCRISRLPTSPTRMCFSRR</sequence>
<dbReference type="SMART" id="SM00270">
    <property type="entry name" value="ChtBD1"/>
    <property type="match status" value="1"/>
</dbReference>
<organism evidence="7 8">
    <name type="scientific">Sclerotinia trifoliorum</name>
    <dbReference type="NCBI Taxonomy" id="28548"/>
    <lineage>
        <taxon>Eukaryota</taxon>
        <taxon>Fungi</taxon>
        <taxon>Dikarya</taxon>
        <taxon>Ascomycota</taxon>
        <taxon>Pezizomycotina</taxon>
        <taxon>Leotiomycetes</taxon>
        <taxon>Helotiales</taxon>
        <taxon>Sclerotiniaceae</taxon>
        <taxon>Sclerotinia</taxon>
    </lineage>
</organism>
<feature type="signal peptide" evidence="4">
    <location>
        <begin position="1"/>
        <end position="18"/>
    </location>
</feature>
<dbReference type="Proteomes" id="UP000624404">
    <property type="component" value="Unassembled WGS sequence"/>
</dbReference>
<dbReference type="SUPFAM" id="SSF57016">
    <property type="entry name" value="Plant lectins/antimicrobial peptides"/>
    <property type="match status" value="1"/>
</dbReference>
<gene>
    <name evidence="7" type="ORF">SCLTRI_LOCUS745</name>
</gene>
<dbReference type="InterPro" id="IPR001002">
    <property type="entry name" value="Chitin-bd_1"/>
</dbReference>
<accession>A0A8H2ZJI5</accession>
<feature type="disulfide bond" evidence="3">
    <location>
        <begin position="83"/>
        <end position="97"/>
    </location>
</feature>
<feature type="chain" id="PRO_5034393960" evidence="4">
    <location>
        <begin position="19"/>
        <end position="223"/>
    </location>
</feature>
<dbReference type="OrthoDB" id="1193027at2759"/>
<dbReference type="PROSITE" id="PS51910">
    <property type="entry name" value="GH18_2"/>
    <property type="match status" value="1"/>
</dbReference>
<dbReference type="InterPro" id="IPR017853">
    <property type="entry name" value="GH"/>
</dbReference>
<dbReference type="EMBL" id="CAJHIA010000002">
    <property type="protein sequence ID" value="CAD6440131.1"/>
    <property type="molecule type" value="Genomic_DNA"/>
</dbReference>
<dbReference type="PROSITE" id="PS50941">
    <property type="entry name" value="CHIT_BIND_I_2"/>
    <property type="match status" value="1"/>
</dbReference>
<evidence type="ECO:0000259" key="6">
    <source>
        <dbReference type="PROSITE" id="PS51910"/>
    </source>
</evidence>
<comment type="caution">
    <text evidence="3">Lacks conserved residue(s) required for the propagation of feature annotation.</text>
</comment>
<name>A0A8H2ZJI5_9HELO</name>
<keyword evidence="2 3" id="KW-1015">Disulfide bond</keyword>
<dbReference type="Gene3D" id="3.20.20.80">
    <property type="entry name" value="Glycosidases"/>
    <property type="match status" value="1"/>
</dbReference>
<keyword evidence="1 3" id="KW-0147">Chitin-binding</keyword>
<dbReference type="AlphaFoldDB" id="A0A8H2ZJI5"/>
<evidence type="ECO:0000259" key="5">
    <source>
        <dbReference type="PROSITE" id="PS50941"/>
    </source>
</evidence>
<proteinExistence type="predicted"/>
<dbReference type="Gene3D" id="3.30.60.10">
    <property type="entry name" value="Endochitinase-like"/>
    <property type="match status" value="1"/>
</dbReference>
<dbReference type="InterPro" id="IPR018371">
    <property type="entry name" value="Chitin-binding_1_CS"/>
</dbReference>
<feature type="domain" description="Chitin-binding type-1" evidence="5">
    <location>
        <begin position="60"/>
        <end position="115"/>
    </location>
</feature>
<evidence type="ECO:0000256" key="3">
    <source>
        <dbReference type="PROSITE-ProRule" id="PRU00261"/>
    </source>
</evidence>
<feature type="disulfide bond" evidence="3">
    <location>
        <begin position="78"/>
        <end position="90"/>
    </location>
</feature>
<dbReference type="InterPro" id="IPR036861">
    <property type="entry name" value="Endochitinase-like_sf"/>
</dbReference>
<evidence type="ECO:0000256" key="4">
    <source>
        <dbReference type="SAM" id="SignalP"/>
    </source>
</evidence>
<comment type="caution">
    <text evidence="7">The sequence shown here is derived from an EMBL/GenBank/DDBJ whole genome shotgun (WGS) entry which is preliminary data.</text>
</comment>